<keyword evidence="3" id="KW-0206">Cytoskeleton</keyword>
<dbReference type="SUPFAM" id="SSF52047">
    <property type="entry name" value="RNI-like"/>
    <property type="match status" value="1"/>
</dbReference>
<dbReference type="OrthoDB" id="120976at2759"/>
<evidence type="ECO:0000256" key="3">
    <source>
        <dbReference type="ARBA" id="ARBA00023212"/>
    </source>
</evidence>
<sequence length="304" mass="32716">MTDVAEGHQSYANAFISEGDRTSAVRYLDLFLRLYEEYCDVAEVEANSRVLQAATVMQSNSHAPDLLSYVVSAAALGIGGTRALAPALASLPLKVLNLSECYLGDAGLRVLAETLSASSHSTGGLRVLELRGISASDGSSVALLVTALRSLQLLDVSSNRFGTRPPGFALLCAAMGYHPALREVHIADNMVSGCCESCVGAIAEWLVKASRACMLQHVDLRFNTLGLYRRGLYNTVVDGKEVQCTLYGFYPLVDALLLNNSIEVLEVGNNGFPPGVLDAIEAKLAVNKRTKKALQEYYTNHIDR</sequence>
<dbReference type="PANTHER" id="PTHR24107:SF23">
    <property type="entry name" value="FLAGELLAR MEMBER 5"/>
    <property type="match status" value="1"/>
</dbReference>
<dbReference type="GeneID" id="23861499"/>
<dbReference type="EMBL" id="FN554968">
    <property type="protein sequence ID" value="CBH11348.1"/>
    <property type="molecule type" value="Genomic_DNA"/>
</dbReference>
<dbReference type="Proteomes" id="UP000002316">
    <property type="component" value="Chromosome 5"/>
</dbReference>
<dbReference type="PANTHER" id="PTHR24107">
    <property type="entry name" value="YNEIN REGULATORY COMPLEX SUBUNIT 5"/>
    <property type="match status" value="1"/>
</dbReference>
<reference evidence="5" key="1">
    <citation type="journal article" date="2010" name="PLoS Negl. Trop. Dis.">
        <title>The genome sequence of Trypanosoma brucei gambiense, causative agent of chronic human african trypanosomiasis.</title>
        <authorList>
            <person name="Jackson A.P."/>
            <person name="Sanders M."/>
            <person name="Berry A."/>
            <person name="McQuillan J."/>
            <person name="Aslett M.A."/>
            <person name="Quail M.A."/>
            <person name="Chukualim B."/>
            <person name="Capewell P."/>
            <person name="MacLeod A."/>
            <person name="Melville S.E."/>
            <person name="Gibson W."/>
            <person name="Barry J.D."/>
            <person name="Berriman M."/>
            <person name="Hertz-Fowler C."/>
        </authorList>
    </citation>
    <scope>NUCLEOTIDE SEQUENCE [LARGE SCALE GENOMIC DNA]</scope>
    <source>
        <strain evidence="5">MHOM/CI/86/DAL972</strain>
    </source>
</reference>
<dbReference type="GO" id="GO:0005856">
    <property type="term" value="C:cytoskeleton"/>
    <property type="evidence" value="ECO:0007669"/>
    <property type="project" value="UniProtKB-SubCell"/>
</dbReference>
<name>C9ZPM0_TRYB9</name>
<dbReference type="VEuPathDB" id="TriTrypDB:Tbg972.5.4870"/>
<proteinExistence type="predicted"/>
<comment type="subcellular location">
    <subcellularLocation>
        <location evidence="1">Cytoplasm</location>
        <location evidence="1">Cytoskeleton</location>
    </subcellularLocation>
</comment>
<dbReference type="KEGG" id="tbg:TbgDal_V4870"/>
<gene>
    <name evidence="4" type="ORF">TbgDal_V4870</name>
</gene>
<dbReference type="InterPro" id="IPR052410">
    <property type="entry name" value="DRC5"/>
</dbReference>
<evidence type="ECO:0000313" key="5">
    <source>
        <dbReference type="Proteomes" id="UP000002316"/>
    </source>
</evidence>
<evidence type="ECO:0000256" key="1">
    <source>
        <dbReference type="ARBA" id="ARBA00004245"/>
    </source>
</evidence>
<keyword evidence="2" id="KW-0963">Cytoplasm</keyword>
<evidence type="ECO:0000313" key="4">
    <source>
        <dbReference type="EMBL" id="CBH11348.1"/>
    </source>
</evidence>
<dbReference type="Gene3D" id="3.80.10.10">
    <property type="entry name" value="Ribonuclease Inhibitor"/>
    <property type="match status" value="1"/>
</dbReference>
<protein>
    <recommendedName>
        <fullName evidence="6">Leucine-rich repeat protein (LRRP)</fullName>
    </recommendedName>
</protein>
<dbReference type="SMR" id="C9ZPM0"/>
<evidence type="ECO:0000256" key="2">
    <source>
        <dbReference type="ARBA" id="ARBA00022490"/>
    </source>
</evidence>
<dbReference type="RefSeq" id="XP_011773635.1">
    <property type="nucleotide sequence ID" value="XM_011775333.1"/>
</dbReference>
<accession>C9ZPM0</accession>
<dbReference type="AlphaFoldDB" id="C9ZPM0"/>
<dbReference type="InterPro" id="IPR001611">
    <property type="entry name" value="Leu-rich_rpt"/>
</dbReference>
<organism evidence="4 5">
    <name type="scientific">Trypanosoma brucei gambiense (strain MHOM/CI/86/DAL972)</name>
    <dbReference type="NCBI Taxonomy" id="679716"/>
    <lineage>
        <taxon>Eukaryota</taxon>
        <taxon>Discoba</taxon>
        <taxon>Euglenozoa</taxon>
        <taxon>Kinetoplastea</taxon>
        <taxon>Metakinetoplastina</taxon>
        <taxon>Trypanosomatida</taxon>
        <taxon>Trypanosomatidae</taxon>
        <taxon>Trypanosoma</taxon>
    </lineage>
</organism>
<dbReference type="SMART" id="SM00368">
    <property type="entry name" value="LRR_RI"/>
    <property type="match status" value="2"/>
</dbReference>
<dbReference type="InterPro" id="IPR032675">
    <property type="entry name" value="LRR_dom_sf"/>
</dbReference>
<dbReference type="Pfam" id="PF00560">
    <property type="entry name" value="LRR_1"/>
    <property type="match status" value="1"/>
</dbReference>
<evidence type="ECO:0008006" key="6">
    <source>
        <dbReference type="Google" id="ProtNLM"/>
    </source>
</evidence>
<dbReference type="Pfam" id="PF13516">
    <property type="entry name" value="LRR_6"/>
    <property type="match status" value="1"/>
</dbReference>